<sequence length="1306" mass="141467">MSSLFRVCLQEAPSPEGGVIVNTAQDGCAEGLVYGGGGKDGIFIKKVVPESPASKSLKVKEGDQILSATVYFDNMSYEDAIQILEHAQAYKLKLCLKRQPDITETEPTIDSDVIPGEVSSTEMREQGKTRRRGDARISWPKFPSFGKGRKSRFTRSHSSSEADEQRKLELSPTTSDTESPIKSQVALKGKKKHKIKLSGLTRRGRISSSEDQDTDAPTSGQMSSDVQQKQESDTLSPEFPEYPIAETPEINEQAGEGKFPQIGVQQDVEYSTSKPEIAMPFSDAKAEVKLSQVDGEKINFSSPVVLIETPVLEIPTMKTENHLDGQEEKIQLSKIEIKMPKMKGPEFKLGLSSKDTDVMEAEGKVDNKAKAEVPVPTADVSLGKAEILIPSERVEVGKPEVQTQPTVEGPGGRFKMPKFGITMPKVKGPEAKRDVEVKLTEKKTDIKISDADFEAPDVEQSPSKFSMPTFKLPKLGLGTSNKNVEGDDIDKDIPDEVLEVTIVAPSSDLSNIDADTHLLESKTEVALSSDDVNKYSIEEEATAPQIKVSKKEKEGSPSKFKMPTFKLPKFGLSVQKILVGSLEAPRIDIKAPSVALKTTGTESEGRGRKFKLPSLGFSASQTKGPDTDITLPTTDDVTLPTTDVDVTVPQVKTEIKRPEEKFNKSFEVEAKAPEFKRTKKETEGSPSKYKMPTFKMPKFGLSVQSSTAEVPPLDKDLKTGEGEITTSGEILVGSLEEPSIDVKAPSVDLKSTETESEGRGRKFKLPSLGFSASQTKGPDTDITLPTTDVDVTVPEVKAEIKVPEERFNKSFEVEAKAPEFKGTKIETEGSPSKYKMPTFKMPKFGLSIQSSTAEVPPLDKDLKTTGGEMTMSEEVIVVSTEGPSVEIGDLSIESKKQESEREGKGKRFKLPSLGFSATQAKVPDTGLSLKTGPEFQVEAKDIEGSTSKFKMPTFKLPKFGLTTQSSTEEIPSFDKGTKIGGGETTGLEEVLTVTTEGPSIEIKGTSVDLSTEGSDLEGKGRKFKLPSLSFSVPQAKEPETDLSVKPVEGKITTSEEVIVVTTEAPTIEIKGPLLELKTEGIDREEKGKKFKLPSLGFSATEAKGTSSGLSKTEVDVTLPEVKAEVKLPDEENLIKTSSAIEIKGPEIKTVTKDADGSPSKFKMPGFKLPKFGLTTQSSTEEGPPLEKDEEDSEPKNTVTTIDTKATEIMVVSKDTDGSPSKFKMPAFKLPKFGLATQSSNKQVQDAKTVKGESSTLEEVLTVTTEEPSIKIKGPSVDLRSSETDDERKGSKFKLPSLGAAAPALPG</sequence>
<evidence type="ECO:0000256" key="1">
    <source>
        <dbReference type="ARBA" id="ARBA00004123"/>
    </source>
</evidence>
<evidence type="ECO:0000256" key="3">
    <source>
        <dbReference type="SAM" id="MobiDB-lite"/>
    </source>
</evidence>
<organism evidence="5 6">
    <name type="scientific">Poecilia reticulata</name>
    <name type="common">Guppy</name>
    <name type="synonym">Acanthophacelus reticulatus</name>
    <dbReference type="NCBI Taxonomy" id="8081"/>
    <lineage>
        <taxon>Eukaryota</taxon>
        <taxon>Metazoa</taxon>
        <taxon>Chordata</taxon>
        <taxon>Craniata</taxon>
        <taxon>Vertebrata</taxon>
        <taxon>Euteleostomi</taxon>
        <taxon>Actinopterygii</taxon>
        <taxon>Neopterygii</taxon>
        <taxon>Teleostei</taxon>
        <taxon>Neoteleostei</taxon>
        <taxon>Acanthomorphata</taxon>
        <taxon>Ovalentaria</taxon>
        <taxon>Atherinomorphae</taxon>
        <taxon>Cyprinodontiformes</taxon>
        <taxon>Poeciliidae</taxon>
        <taxon>Poeciliinae</taxon>
        <taxon>Poecilia</taxon>
    </lineage>
</organism>
<comment type="subcellular location">
    <subcellularLocation>
        <location evidence="1">Nucleus</location>
    </subcellularLocation>
</comment>
<dbReference type="GO" id="GO:0043484">
    <property type="term" value="P:regulation of RNA splicing"/>
    <property type="evidence" value="ECO:0007669"/>
    <property type="project" value="TreeGrafter"/>
</dbReference>
<proteinExistence type="predicted"/>
<feature type="domain" description="PDZ" evidence="4">
    <location>
        <begin position="18"/>
        <end position="87"/>
    </location>
</feature>
<keyword evidence="6" id="KW-1185">Reference proteome</keyword>
<reference evidence="5" key="2">
    <citation type="submission" date="2025-08" db="UniProtKB">
        <authorList>
            <consortium name="Ensembl"/>
        </authorList>
    </citation>
    <scope>IDENTIFICATION</scope>
    <source>
        <strain evidence="5">Guanapo</strain>
    </source>
</reference>
<evidence type="ECO:0000313" key="5">
    <source>
        <dbReference type="Ensembl" id="ENSPREP00000008580.1"/>
    </source>
</evidence>
<feature type="compositionally biased region" description="Low complexity" evidence="3">
    <location>
        <begin position="1297"/>
        <end position="1306"/>
    </location>
</feature>
<evidence type="ECO:0000259" key="4">
    <source>
        <dbReference type="PROSITE" id="PS50106"/>
    </source>
</evidence>
<dbReference type="Gene3D" id="2.30.42.10">
    <property type="match status" value="1"/>
</dbReference>
<dbReference type="OMA" id="PSIEMKP"/>
<dbReference type="GeneTree" id="ENSGT00940000165073"/>
<protein>
    <recommendedName>
        <fullName evidence="4">PDZ domain-containing protein</fullName>
    </recommendedName>
</protein>
<feature type="region of interest" description="Disordered" evidence="3">
    <location>
        <begin position="1266"/>
        <end position="1306"/>
    </location>
</feature>
<feature type="region of interest" description="Disordered" evidence="3">
    <location>
        <begin position="887"/>
        <end position="910"/>
    </location>
</feature>
<dbReference type="InterPro" id="IPR001478">
    <property type="entry name" value="PDZ"/>
</dbReference>
<dbReference type="SMART" id="SM00228">
    <property type="entry name" value="PDZ"/>
    <property type="match status" value="1"/>
</dbReference>
<feature type="compositionally biased region" description="Polar residues" evidence="3">
    <location>
        <begin position="171"/>
        <end position="182"/>
    </location>
</feature>
<feature type="compositionally biased region" description="Basic and acidic residues" evidence="3">
    <location>
        <begin position="1279"/>
        <end position="1289"/>
    </location>
</feature>
<dbReference type="GO" id="GO:0005634">
    <property type="term" value="C:nucleus"/>
    <property type="evidence" value="ECO:0007669"/>
    <property type="project" value="UniProtKB-SubCell"/>
</dbReference>
<evidence type="ECO:0000256" key="2">
    <source>
        <dbReference type="ARBA" id="ARBA00023242"/>
    </source>
</evidence>
<dbReference type="Ensembl" id="ENSPRET00000008681.1">
    <property type="protein sequence ID" value="ENSPREP00000008580.1"/>
    <property type="gene ID" value="ENSPREG00000005850.1"/>
</dbReference>
<feature type="compositionally biased region" description="Basic and acidic residues" evidence="3">
    <location>
        <begin position="750"/>
        <end position="760"/>
    </location>
</feature>
<feature type="region of interest" description="Disordered" evidence="3">
    <location>
        <begin position="960"/>
        <end position="985"/>
    </location>
</feature>
<feature type="region of interest" description="Disordered" evidence="3">
    <location>
        <begin position="106"/>
        <end position="241"/>
    </location>
</feature>
<feature type="region of interest" description="Disordered" evidence="3">
    <location>
        <begin position="397"/>
        <end position="425"/>
    </location>
</feature>
<dbReference type="Pfam" id="PF00595">
    <property type="entry name" value="PDZ"/>
    <property type="match status" value="1"/>
</dbReference>
<feature type="region of interest" description="Disordered" evidence="3">
    <location>
        <begin position="540"/>
        <end position="560"/>
    </location>
</feature>
<feature type="region of interest" description="Disordered" evidence="3">
    <location>
        <begin position="600"/>
        <end position="636"/>
    </location>
</feature>
<dbReference type="InterPro" id="IPR052082">
    <property type="entry name" value="Myelin_sheath_structural"/>
</dbReference>
<dbReference type="PROSITE" id="PS50106">
    <property type="entry name" value="PDZ"/>
    <property type="match status" value="1"/>
</dbReference>
<feature type="region of interest" description="Disordered" evidence="3">
    <location>
        <begin position="451"/>
        <end position="472"/>
    </location>
</feature>
<feature type="compositionally biased region" description="Basic and acidic residues" evidence="3">
    <location>
        <begin position="892"/>
        <end position="905"/>
    </location>
</feature>
<feature type="region of interest" description="Disordered" evidence="3">
    <location>
        <begin position="1150"/>
        <end position="1197"/>
    </location>
</feature>
<feature type="region of interest" description="Disordered" evidence="3">
    <location>
        <begin position="850"/>
        <end position="870"/>
    </location>
</feature>
<dbReference type="Bgee" id="ENSPREG00000005850">
    <property type="expression patterns" value="Expressed in caudal fin and 1 other cell type or tissue"/>
</dbReference>
<feature type="compositionally biased region" description="Basic and acidic residues" evidence="3">
    <location>
        <begin position="712"/>
        <end position="721"/>
    </location>
</feature>
<dbReference type="InterPro" id="IPR036034">
    <property type="entry name" value="PDZ_sf"/>
</dbReference>
<reference evidence="5" key="3">
    <citation type="submission" date="2025-09" db="UniProtKB">
        <authorList>
            <consortium name="Ensembl"/>
        </authorList>
    </citation>
    <scope>IDENTIFICATION</scope>
    <source>
        <strain evidence="5">Guanapo</strain>
    </source>
</reference>
<name>A0A3P9NG64_POERE</name>
<reference evidence="6" key="1">
    <citation type="submission" date="2013-11" db="EMBL/GenBank/DDBJ databases">
        <title>The genomic landscape of the Guanapo guppy.</title>
        <authorList>
            <person name="Kuenstner A."/>
            <person name="Dreyer C."/>
        </authorList>
    </citation>
    <scope>NUCLEOTIDE SEQUENCE</scope>
    <source>
        <strain evidence="6">Guanapo</strain>
    </source>
</reference>
<accession>A0A3P9NG64</accession>
<feature type="compositionally biased region" description="Polar residues" evidence="3">
    <location>
        <begin position="215"/>
        <end position="235"/>
    </location>
</feature>
<dbReference type="Proteomes" id="UP000242638">
    <property type="component" value="Unassembled WGS sequence"/>
</dbReference>
<keyword evidence="2" id="KW-0539">Nucleus</keyword>
<dbReference type="GO" id="GO:0005737">
    <property type="term" value="C:cytoplasm"/>
    <property type="evidence" value="ECO:0007669"/>
    <property type="project" value="TreeGrafter"/>
</dbReference>
<dbReference type="PANTHER" id="PTHR23348:SF16">
    <property type="entry name" value="LEUCINE RICH REPEAT FAMILY PROTEIN"/>
    <property type="match status" value="1"/>
</dbReference>
<feature type="compositionally biased region" description="Basic and acidic residues" evidence="3">
    <location>
        <begin position="158"/>
        <end position="169"/>
    </location>
</feature>
<feature type="compositionally biased region" description="Basic and acidic residues" evidence="3">
    <location>
        <begin position="122"/>
        <end position="135"/>
    </location>
</feature>
<evidence type="ECO:0000313" key="6">
    <source>
        <dbReference type="Proteomes" id="UP000242638"/>
    </source>
</evidence>
<feature type="compositionally biased region" description="Low complexity" evidence="3">
    <location>
        <begin position="627"/>
        <end position="636"/>
    </location>
</feature>
<feature type="region of interest" description="Disordered" evidence="3">
    <location>
        <begin position="703"/>
        <end position="787"/>
    </location>
</feature>
<dbReference type="SUPFAM" id="SSF50156">
    <property type="entry name" value="PDZ domain-like"/>
    <property type="match status" value="1"/>
</dbReference>
<dbReference type="PANTHER" id="PTHR23348">
    <property type="entry name" value="PERIAXIN/AHNAK"/>
    <property type="match status" value="1"/>
</dbReference>
<dbReference type="STRING" id="8081.ENSPREP00000008580"/>